<dbReference type="EMBL" id="BAABBM010000001">
    <property type="protein sequence ID" value="GAA3887437.1"/>
    <property type="molecule type" value="Genomic_DNA"/>
</dbReference>
<evidence type="ECO:0000313" key="3">
    <source>
        <dbReference type="Proteomes" id="UP001500827"/>
    </source>
</evidence>
<feature type="region of interest" description="Disordered" evidence="1">
    <location>
        <begin position="227"/>
        <end position="252"/>
    </location>
</feature>
<gene>
    <name evidence="2" type="ORF">GCM10022276_03130</name>
</gene>
<dbReference type="Proteomes" id="UP001500827">
    <property type="component" value="Unassembled WGS sequence"/>
</dbReference>
<evidence type="ECO:0000256" key="1">
    <source>
        <dbReference type="SAM" id="MobiDB-lite"/>
    </source>
</evidence>
<reference evidence="3" key="1">
    <citation type="journal article" date="2019" name="Int. J. Syst. Evol. Microbiol.">
        <title>The Global Catalogue of Microorganisms (GCM) 10K type strain sequencing project: providing services to taxonomists for standard genome sequencing and annotation.</title>
        <authorList>
            <consortium name="The Broad Institute Genomics Platform"/>
            <consortium name="The Broad Institute Genome Sequencing Center for Infectious Disease"/>
            <person name="Wu L."/>
            <person name="Ma J."/>
        </authorList>
    </citation>
    <scope>NUCLEOTIDE SEQUENCE [LARGE SCALE GENOMIC DNA]</scope>
    <source>
        <strain evidence="3">JCM 17543</strain>
    </source>
</reference>
<name>A0ABP7KUQ3_9SPHN</name>
<accession>A0ABP7KUQ3</accession>
<feature type="region of interest" description="Disordered" evidence="1">
    <location>
        <begin position="157"/>
        <end position="176"/>
    </location>
</feature>
<evidence type="ECO:0008006" key="4">
    <source>
        <dbReference type="Google" id="ProtNLM"/>
    </source>
</evidence>
<protein>
    <recommendedName>
        <fullName evidence="4">Transporter</fullName>
    </recommendedName>
</protein>
<evidence type="ECO:0000313" key="2">
    <source>
        <dbReference type="EMBL" id="GAA3887437.1"/>
    </source>
</evidence>
<organism evidence="2 3">
    <name type="scientific">Sphingomonas limnosediminicola</name>
    <dbReference type="NCBI Taxonomy" id="940133"/>
    <lineage>
        <taxon>Bacteria</taxon>
        <taxon>Pseudomonadati</taxon>
        <taxon>Pseudomonadota</taxon>
        <taxon>Alphaproteobacteria</taxon>
        <taxon>Sphingomonadales</taxon>
        <taxon>Sphingomonadaceae</taxon>
        <taxon>Sphingomonas</taxon>
    </lineage>
</organism>
<feature type="compositionally biased region" description="Basic and acidic residues" evidence="1">
    <location>
        <begin position="160"/>
        <end position="169"/>
    </location>
</feature>
<sequence>MLLGAAVLALGSPVLADHMGPSGFGAGGGISVFSPETMDGRHWGAAFRITYTRPDQRSDEELQTLAEHGIAAHNTDYSLNAGLGVAYGLNHHLTLSAELPYVRRDHLREGDEIGVEQLGTVEGIGDLNLLAKYRLTDGQDLGLALVGGIKVPTGSTHKTANGERLETEHQPGTGSWDPIFGASASAKLGIMRLTASALYQLATTGAENTRLGNRLQGGVALSHRFGRAEQEPAESRNHHHGDELDEHHEHAHSSWDALIEVAGEWEGRQKIDGEVEQASGGKWAWIAPGLRFNAATGWSASAGIAVPFWQQIRPSHPDNRYRVTLSLGRTF</sequence>
<comment type="caution">
    <text evidence="2">The sequence shown here is derived from an EMBL/GenBank/DDBJ whole genome shotgun (WGS) entry which is preliminary data.</text>
</comment>
<keyword evidence="3" id="KW-1185">Reference proteome</keyword>
<proteinExistence type="predicted"/>